<keyword evidence="5" id="KW-1185">Reference proteome</keyword>
<keyword evidence="3" id="KW-0732">Signal</keyword>
<dbReference type="EMBL" id="AGRW01000036">
    <property type="protein sequence ID" value="EIC02633.1"/>
    <property type="molecule type" value="Genomic_DNA"/>
</dbReference>
<dbReference type="GO" id="GO:0019251">
    <property type="term" value="P:anaerobic cobalamin biosynthetic process"/>
    <property type="evidence" value="ECO:0007669"/>
    <property type="project" value="InterPro"/>
</dbReference>
<dbReference type="PROSITE" id="PS51257">
    <property type="entry name" value="PROKAR_LIPOPROTEIN"/>
    <property type="match status" value="1"/>
</dbReference>
<feature type="signal peptide" evidence="3">
    <location>
        <begin position="1"/>
        <end position="22"/>
    </location>
</feature>
<evidence type="ECO:0000256" key="3">
    <source>
        <dbReference type="SAM" id="SignalP"/>
    </source>
</evidence>
<dbReference type="STRING" id="907348.TresaDRAFT_1913"/>
<keyword evidence="2" id="KW-0170">Cobalt</keyword>
<dbReference type="OrthoDB" id="9770331at2"/>
<name>H7EII2_9SPIR</name>
<feature type="binding site" evidence="2">
    <location>
        <position position="208"/>
    </location>
    <ligand>
        <name>Co(2+)</name>
        <dbReference type="ChEBI" id="CHEBI:48828"/>
    </ligand>
</feature>
<protein>
    <submittedName>
        <fullName evidence="4">Sirohydrochlorin cobaltochelatase</fullName>
        <ecNumber evidence="4">4.99.1.3</ecNumber>
    </submittedName>
</protein>
<gene>
    <name evidence="4" type="ORF">TresaDRAFT_1913</name>
</gene>
<dbReference type="GO" id="GO:0046872">
    <property type="term" value="F:metal ion binding"/>
    <property type="evidence" value="ECO:0007669"/>
    <property type="project" value="UniProtKB-KW"/>
</dbReference>
<keyword evidence="2" id="KW-0479">Metal-binding</keyword>
<keyword evidence="4" id="KW-0456">Lyase</keyword>
<dbReference type="EC" id="4.99.1.3" evidence="4"/>
<accession>H7EII2</accession>
<dbReference type="Pfam" id="PF06180">
    <property type="entry name" value="CbiK"/>
    <property type="match status" value="1"/>
</dbReference>
<dbReference type="SUPFAM" id="SSF53800">
    <property type="entry name" value="Chelatase"/>
    <property type="match status" value="1"/>
</dbReference>
<dbReference type="InterPro" id="IPR010388">
    <property type="entry name" value="Anaerobic_Co-chelatase"/>
</dbReference>
<evidence type="ECO:0000313" key="5">
    <source>
        <dbReference type="Proteomes" id="UP000003571"/>
    </source>
</evidence>
<organism evidence="4 5">
    <name type="scientific">Treponema saccharophilum DSM 2985</name>
    <dbReference type="NCBI Taxonomy" id="907348"/>
    <lineage>
        <taxon>Bacteria</taxon>
        <taxon>Pseudomonadati</taxon>
        <taxon>Spirochaetota</taxon>
        <taxon>Spirochaetia</taxon>
        <taxon>Spirochaetales</taxon>
        <taxon>Treponemataceae</taxon>
        <taxon>Treponema</taxon>
    </lineage>
</organism>
<dbReference type="AlphaFoldDB" id="H7EII2"/>
<feature type="binding site" evidence="2">
    <location>
        <position position="177"/>
    </location>
    <ligand>
        <name>Co(2+)</name>
        <dbReference type="ChEBI" id="CHEBI:48828"/>
    </ligand>
</feature>
<evidence type="ECO:0000313" key="4">
    <source>
        <dbReference type="EMBL" id="EIC02633.1"/>
    </source>
</evidence>
<dbReference type="RefSeq" id="WP_002702769.1">
    <property type="nucleotide sequence ID" value="NZ_AGRW01000036.1"/>
</dbReference>
<feature type="chain" id="PRO_5003608671" evidence="3">
    <location>
        <begin position="23"/>
        <end position="296"/>
    </location>
</feature>
<sequence length="296" mass="32187">MKKISRLAATVLAAAVALTSCASTKTEAAKPAEISGKTTSIILVSFGTSFEESRKATCVAVEDEVKAAFPDFYVTSAYTSSLIRNKLRKNGIEIFSVDEALKDAQSKGFRNVIVQPTHMMYGLEYNEMQELAEPYKSRMHIVFGKPLLATKDEISAVLATLAKNVAGTKRALVLMGHGTDYFSNFLYAAADYQAKAEGHPEIFVGTVEAYPDCATVIELAKKAGYRSVLLEPLMLVAGDHANNDMAGDEDDSWKSQFTAAGFEVETLIKGLGEYPEVRAIYIDHIKEAMASPENAE</sequence>
<proteinExistence type="predicted"/>
<dbReference type="CDD" id="cd03413">
    <property type="entry name" value="CbiK_C"/>
    <property type="match status" value="1"/>
</dbReference>
<dbReference type="eggNOG" id="COG4822">
    <property type="taxonomic scope" value="Bacteria"/>
</dbReference>
<feature type="active site" description="Proton acceptor" evidence="1">
    <location>
        <position position="177"/>
    </location>
</feature>
<comment type="caution">
    <text evidence="4">The sequence shown here is derived from an EMBL/GenBank/DDBJ whole genome shotgun (WGS) entry which is preliminary data.</text>
</comment>
<evidence type="ECO:0000256" key="2">
    <source>
        <dbReference type="PIRSR" id="PIRSR033579-3"/>
    </source>
</evidence>
<dbReference type="Proteomes" id="UP000003571">
    <property type="component" value="Unassembled WGS sequence"/>
</dbReference>
<evidence type="ECO:0000256" key="1">
    <source>
        <dbReference type="PIRSR" id="PIRSR033579-1"/>
    </source>
</evidence>
<feature type="binding site" evidence="2">
    <location>
        <position position="240"/>
    </location>
    <ligand>
        <name>Co(2+)</name>
        <dbReference type="ChEBI" id="CHEBI:48828"/>
    </ligand>
</feature>
<dbReference type="PATRIC" id="fig|907348.3.peg.630"/>
<dbReference type="Gene3D" id="3.40.50.1400">
    <property type="match status" value="2"/>
</dbReference>
<reference evidence="4 5" key="1">
    <citation type="submission" date="2011-09" db="EMBL/GenBank/DDBJ databases">
        <title>The draft genome of Treponema saccharophilum DSM 2985.</title>
        <authorList>
            <consortium name="US DOE Joint Genome Institute (JGI-PGF)"/>
            <person name="Lucas S."/>
            <person name="Copeland A."/>
            <person name="Lapidus A."/>
            <person name="Glavina del Rio T."/>
            <person name="Dalin E."/>
            <person name="Tice H."/>
            <person name="Bruce D."/>
            <person name="Goodwin L."/>
            <person name="Pitluck S."/>
            <person name="Peters L."/>
            <person name="Kyrpides N."/>
            <person name="Mavromatis K."/>
            <person name="Ivanova N."/>
            <person name="Markowitz V."/>
            <person name="Cheng J.-F."/>
            <person name="Hugenholtz P."/>
            <person name="Woyke T."/>
            <person name="Wu D."/>
            <person name="Gronow S."/>
            <person name="Wellnitz S."/>
            <person name="Brambilla E."/>
            <person name="Klenk H.-P."/>
            <person name="Eisen J.A."/>
        </authorList>
    </citation>
    <scope>NUCLEOTIDE SEQUENCE [LARGE SCALE GENOMIC DNA]</scope>
    <source>
        <strain evidence="4 5">DSM 2985</strain>
    </source>
</reference>
<dbReference type="GO" id="GO:0016852">
    <property type="term" value="F:sirohydrochlorin cobaltochelatase activity"/>
    <property type="evidence" value="ECO:0007669"/>
    <property type="project" value="UniProtKB-EC"/>
</dbReference>
<dbReference type="PIRSF" id="PIRSF033579">
    <property type="entry name" value="Anaer_Co_chel"/>
    <property type="match status" value="1"/>
</dbReference>